<dbReference type="EMBL" id="LAZR01013530">
    <property type="protein sequence ID" value="KKM21528.1"/>
    <property type="molecule type" value="Genomic_DNA"/>
</dbReference>
<name>A0A0F9KHA3_9ZZZZ</name>
<reference evidence="1" key="1">
    <citation type="journal article" date="2015" name="Nature">
        <title>Complex archaea that bridge the gap between prokaryotes and eukaryotes.</title>
        <authorList>
            <person name="Spang A."/>
            <person name="Saw J.H."/>
            <person name="Jorgensen S.L."/>
            <person name="Zaremba-Niedzwiedzka K."/>
            <person name="Martijn J."/>
            <person name="Lind A.E."/>
            <person name="van Eijk R."/>
            <person name="Schleper C."/>
            <person name="Guy L."/>
            <person name="Ettema T.J."/>
        </authorList>
    </citation>
    <scope>NUCLEOTIDE SEQUENCE</scope>
</reference>
<accession>A0A0F9KHA3</accession>
<sequence length="42" mass="5035">MTMKLNSEKVVKNLRKVGCKIKIDLKKLSLKLLYRLRRLFSE</sequence>
<organism evidence="1">
    <name type="scientific">marine sediment metagenome</name>
    <dbReference type="NCBI Taxonomy" id="412755"/>
    <lineage>
        <taxon>unclassified sequences</taxon>
        <taxon>metagenomes</taxon>
        <taxon>ecological metagenomes</taxon>
    </lineage>
</organism>
<gene>
    <name evidence="1" type="ORF">LCGC14_1634550</name>
</gene>
<evidence type="ECO:0000313" key="1">
    <source>
        <dbReference type="EMBL" id="KKM21528.1"/>
    </source>
</evidence>
<dbReference type="AlphaFoldDB" id="A0A0F9KHA3"/>
<feature type="non-terminal residue" evidence="1">
    <location>
        <position position="42"/>
    </location>
</feature>
<protein>
    <submittedName>
        <fullName evidence="1">Uncharacterized protein</fullName>
    </submittedName>
</protein>
<comment type="caution">
    <text evidence="1">The sequence shown here is derived from an EMBL/GenBank/DDBJ whole genome shotgun (WGS) entry which is preliminary data.</text>
</comment>
<proteinExistence type="predicted"/>